<protein>
    <submittedName>
        <fullName evidence="1">Uncharacterized protein</fullName>
    </submittedName>
</protein>
<dbReference type="Proteomes" id="UP000295258">
    <property type="component" value="Unassembled WGS sequence"/>
</dbReference>
<comment type="caution">
    <text evidence="1">The sequence shown here is derived from an EMBL/GenBank/DDBJ whole genome shotgun (WGS) entry which is preliminary data.</text>
</comment>
<accession>A0A4R4V969</accession>
<organism evidence="1 2">
    <name type="scientific">Nonomuraea deserti</name>
    <dbReference type="NCBI Taxonomy" id="1848322"/>
    <lineage>
        <taxon>Bacteria</taxon>
        <taxon>Bacillati</taxon>
        <taxon>Actinomycetota</taxon>
        <taxon>Actinomycetes</taxon>
        <taxon>Streptosporangiales</taxon>
        <taxon>Streptosporangiaceae</taxon>
        <taxon>Nonomuraea</taxon>
    </lineage>
</organism>
<name>A0A4R4V969_9ACTN</name>
<dbReference type="AlphaFoldDB" id="A0A4R4V969"/>
<dbReference type="RefSeq" id="WP_132603281.1">
    <property type="nucleotide sequence ID" value="NZ_SMKO01000168.1"/>
</dbReference>
<reference evidence="1 2" key="1">
    <citation type="submission" date="2019-03" db="EMBL/GenBank/DDBJ databases">
        <title>Draft genome sequences of novel Actinobacteria.</title>
        <authorList>
            <person name="Sahin N."/>
            <person name="Ay H."/>
            <person name="Saygin H."/>
        </authorList>
    </citation>
    <scope>NUCLEOTIDE SEQUENCE [LARGE SCALE GENOMIC DNA]</scope>
    <source>
        <strain evidence="1 2">KC310</strain>
    </source>
</reference>
<evidence type="ECO:0000313" key="1">
    <source>
        <dbReference type="EMBL" id="TDC95989.1"/>
    </source>
</evidence>
<gene>
    <name evidence="1" type="ORF">E1292_38815</name>
</gene>
<keyword evidence="2" id="KW-1185">Reference proteome</keyword>
<proteinExistence type="predicted"/>
<dbReference type="EMBL" id="SMKO01000168">
    <property type="protein sequence ID" value="TDC95989.1"/>
    <property type="molecule type" value="Genomic_DNA"/>
</dbReference>
<evidence type="ECO:0000313" key="2">
    <source>
        <dbReference type="Proteomes" id="UP000295258"/>
    </source>
</evidence>
<sequence>MTNSTFLPVFFSIREMMSSYSAVGSMFCSTGTAAKRSVSPVLPQAVEQPAAASAPSMARAVRVRFTGSLRACRGTLVRAATLVADCDEQVRRV</sequence>